<dbReference type="Proteomes" id="UP000095709">
    <property type="component" value="Unassembled WGS sequence"/>
</dbReference>
<evidence type="ECO:0000313" key="2">
    <source>
        <dbReference type="Proteomes" id="UP000095709"/>
    </source>
</evidence>
<protein>
    <submittedName>
        <fullName evidence="1">Uncharacterized protein</fullName>
    </submittedName>
</protein>
<sequence length="366" mass="42443">MEIKLTLKDYLRQLQLMNKQYAQEESLYPWIYMLLQMTKHKDVSIQLIANASNTKALPGRTLLGGYSPFPDIVILDEHFDTHEQDSTKQINYLYGCVECKSLGTQLPDDFKDEKTYTVSFKEFLQIKPNTICAHYYYEKELLIHDDKSIEINFVNSKDETVTEPLFSNDITKLSEPSKEIFGELINAKAYISALVDVTVDPVPLTNNNITINNPLNWSDITTFYIRRVLNVVIEESGKSPAFPPHSDNLLQLMTELLLYGKVIHTNGFIWKYYKIVNWTYASEKTFEGPNSIKDLREKILNNAEDFSLAKLSIRIKCQTIAELYEYININQGTPNHNLLKAKPDINSQWQKLVKFFKAQNWKELDN</sequence>
<reference evidence="1 2" key="1">
    <citation type="submission" date="2015-09" db="EMBL/GenBank/DDBJ databases">
        <authorList>
            <consortium name="Pathogen Informatics"/>
        </authorList>
    </citation>
    <scope>NUCLEOTIDE SEQUENCE [LARGE SCALE GENOMIC DNA]</scope>
    <source>
        <strain evidence="1 2">2789STDY5834885</strain>
    </source>
</reference>
<accession>A0A174L1V9</accession>
<organism evidence="1 2">
    <name type="scientific">Fusicatenibacter saccharivorans</name>
    <dbReference type="NCBI Taxonomy" id="1150298"/>
    <lineage>
        <taxon>Bacteria</taxon>
        <taxon>Bacillati</taxon>
        <taxon>Bacillota</taxon>
        <taxon>Clostridia</taxon>
        <taxon>Lachnospirales</taxon>
        <taxon>Lachnospiraceae</taxon>
        <taxon>Fusicatenibacter</taxon>
    </lineage>
</organism>
<dbReference type="RefSeq" id="WP_055266271.1">
    <property type="nucleotide sequence ID" value="NZ_CZAL01000006.1"/>
</dbReference>
<dbReference type="EMBL" id="CZAL01000006">
    <property type="protein sequence ID" value="CUP15795.1"/>
    <property type="molecule type" value="Genomic_DNA"/>
</dbReference>
<name>A0A174L1V9_9FIRM</name>
<dbReference type="AlphaFoldDB" id="A0A174L1V9"/>
<gene>
    <name evidence="1" type="ORF">ERS852498_01372</name>
</gene>
<proteinExistence type="predicted"/>
<evidence type="ECO:0000313" key="1">
    <source>
        <dbReference type="EMBL" id="CUP15795.1"/>
    </source>
</evidence>